<feature type="transmembrane region" description="Helical" evidence="1">
    <location>
        <begin position="84"/>
        <end position="101"/>
    </location>
</feature>
<dbReference type="EMBL" id="BMLP01000017">
    <property type="protein sequence ID" value="GGO39226.1"/>
    <property type="molecule type" value="Genomic_DNA"/>
</dbReference>
<protein>
    <submittedName>
        <fullName evidence="2">Uncharacterized protein</fullName>
    </submittedName>
</protein>
<dbReference type="AlphaFoldDB" id="A0A917YNS7"/>
<keyword evidence="1" id="KW-0812">Transmembrane</keyword>
<feature type="transmembrane region" description="Helical" evidence="1">
    <location>
        <begin position="107"/>
        <end position="123"/>
    </location>
</feature>
<keyword evidence="3" id="KW-1185">Reference proteome</keyword>
<keyword evidence="1" id="KW-1133">Transmembrane helix</keyword>
<dbReference type="Proteomes" id="UP000598196">
    <property type="component" value="Unassembled WGS sequence"/>
</dbReference>
<evidence type="ECO:0000256" key="1">
    <source>
        <dbReference type="SAM" id="Phobius"/>
    </source>
</evidence>
<sequence>MERVIQKREAGTITLHGAEQYEFHRPNHGRAVPVERAGRATLHLYPLTMLLSLALGAGAVGAVAVGMFRIVGQPATMRMSDMDLAWTIGLGLALAMVLQSVLRLKSAGHTVILLVGVIAMALGQHNLHHWFPEVTAQIFSMDYVAQVRSETPVNSLQFRGSFIELDATRQIIVAACVAPDC</sequence>
<feature type="transmembrane region" description="Helical" evidence="1">
    <location>
        <begin position="49"/>
        <end position="72"/>
    </location>
</feature>
<proteinExistence type="predicted"/>
<comment type="caution">
    <text evidence="2">The sequence shown here is derived from an EMBL/GenBank/DDBJ whole genome shotgun (WGS) entry which is preliminary data.</text>
</comment>
<organism evidence="2 3">
    <name type="scientific">Gemmobacter aquaticus</name>
    <dbReference type="NCBI Taxonomy" id="490185"/>
    <lineage>
        <taxon>Bacteria</taxon>
        <taxon>Pseudomonadati</taxon>
        <taxon>Pseudomonadota</taxon>
        <taxon>Alphaproteobacteria</taxon>
        <taxon>Rhodobacterales</taxon>
        <taxon>Paracoccaceae</taxon>
        <taxon>Gemmobacter</taxon>
    </lineage>
</organism>
<accession>A0A917YNS7</accession>
<name>A0A917YNS7_9RHOB</name>
<reference evidence="2 3" key="1">
    <citation type="journal article" date="2014" name="Int. J. Syst. Evol. Microbiol.">
        <title>Complete genome sequence of Corynebacterium casei LMG S-19264T (=DSM 44701T), isolated from a smear-ripened cheese.</title>
        <authorList>
            <consortium name="US DOE Joint Genome Institute (JGI-PGF)"/>
            <person name="Walter F."/>
            <person name="Albersmeier A."/>
            <person name="Kalinowski J."/>
            <person name="Ruckert C."/>
        </authorList>
    </citation>
    <scope>NUCLEOTIDE SEQUENCE [LARGE SCALE GENOMIC DNA]</scope>
    <source>
        <strain evidence="2 3">CGMCC 1.7029</strain>
    </source>
</reference>
<evidence type="ECO:0000313" key="3">
    <source>
        <dbReference type="Proteomes" id="UP000598196"/>
    </source>
</evidence>
<keyword evidence="1" id="KW-0472">Membrane</keyword>
<dbReference type="RefSeq" id="WP_158635609.1">
    <property type="nucleotide sequence ID" value="NZ_BMLP01000017.1"/>
</dbReference>
<gene>
    <name evidence="2" type="ORF">GCM10010991_37760</name>
</gene>
<evidence type="ECO:0000313" key="2">
    <source>
        <dbReference type="EMBL" id="GGO39226.1"/>
    </source>
</evidence>